<protein>
    <submittedName>
        <fullName evidence="1">Uncharacterized protein</fullName>
    </submittedName>
</protein>
<name>A0A0S3SY63_PHAAN</name>
<organism evidence="1 2">
    <name type="scientific">Vigna angularis var. angularis</name>
    <dbReference type="NCBI Taxonomy" id="157739"/>
    <lineage>
        <taxon>Eukaryota</taxon>
        <taxon>Viridiplantae</taxon>
        <taxon>Streptophyta</taxon>
        <taxon>Embryophyta</taxon>
        <taxon>Tracheophyta</taxon>
        <taxon>Spermatophyta</taxon>
        <taxon>Magnoliopsida</taxon>
        <taxon>eudicotyledons</taxon>
        <taxon>Gunneridae</taxon>
        <taxon>Pentapetalae</taxon>
        <taxon>rosids</taxon>
        <taxon>fabids</taxon>
        <taxon>Fabales</taxon>
        <taxon>Fabaceae</taxon>
        <taxon>Papilionoideae</taxon>
        <taxon>50 kb inversion clade</taxon>
        <taxon>NPAAA clade</taxon>
        <taxon>indigoferoid/millettioid clade</taxon>
        <taxon>Phaseoleae</taxon>
        <taxon>Vigna</taxon>
    </lineage>
</organism>
<dbReference type="EMBL" id="AP015042">
    <property type="protein sequence ID" value="BAT97634.1"/>
    <property type="molecule type" value="Genomic_DNA"/>
</dbReference>
<evidence type="ECO:0000313" key="2">
    <source>
        <dbReference type="Proteomes" id="UP000291084"/>
    </source>
</evidence>
<sequence>MPNEGDEGGAWRSLDDAQRMACSLLFFFTDPHEGEEGGGWWMMVEAGRSRGWDAGEGVVKNVEVGEDVVKNVEVLVKDRKWLPRTPKALKGSFVFVYSNGSHDRKCGVYGSVLVNRFKEEVHDL</sequence>
<reference evidence="1 2" key="1">
    <citation type="journal article" date="2015" name="Sci. Rep.">
        <title>The power of single molecule real-time sequencing technology in the de novo assembly of a eukaryotic genome.</title>
        <authorList>
            <person name="Sakai H."/>
            <person name="Naito K."/>
            <person name="Ogiso-Tanaka E."/>
            <person name="Takahashi Y."/>
            <person name="Iseki K."/>
            <person name="Muto C."/>
            <person name="Satou K."/>
            <person name="Teruya K."/>
            <person name="Shiroma A."/>
            <person name="Shimoji M."/>
            <person name="Hirano T."/>
            <person name="Itoh T."/>
            <person name="Kaga A."/>
            <person name="Tomooka N."/>
        </authorList>
    </citation>
    <scope>NUCLEOTIDE SEQUENCE [LARGE SCALE GENOMIC DNA]</scope>
    <source>
        <strain evidence="2">cv. Shumari</strain>
    </source>
</reference>
<gene>
    <name evidence="1" type="primary">Vigan.09G114000</name>
    <name evidence="1" type="ORF">VIGAN_09114000</name>
</gene>
<keyword evidence="2" id="KW-1185">Reference proteome</keyword>
<dbReference type="PANTHER" id="PTHR31902:SF14">
    <property type="entry name" value="ACTIN PATCHES DISTAL PROTEIN 1"/>
    <property type="match status" value="1"/>
</dbReference>
<dbReference type="PANTHER" id="PTHR31902">
    <property type="entry name" value="ACTIN PATCHES DISTAL PROTEIN 1"/>
    <property type="match status" value="1"/>
</dbReference>
<dbReference type="Proteomes" id="UP000291084">
    <property type="component" value="Chromosome 9"/>
</dbReference>
<dbReference type="InterPro" id="IPR009737">
    <property type="entry name" value="Aim32/Apd1-like"/>
</dbReference>
<accession>A0A0S3SY63</accession>
<proteinExistence type="predicted"/>
<dbReference type="AlphaFoldDB" id="A0A0S3SY63"/>
<evidence type="ECO:0000313" key="1">
    <source>
        <dbReference type="EMBL" id="BAT97634.1"/>
    </source>
</evidence>